<evidence type="ECO:0000256" key="3">
    <source>
        <dbReference type="ARBA" id="ARBA00022679"/>
    </source>
</evidence>
<accession>A0A1H0K8R4</accession>
<keyword evidence="2" id="KW-1003">Cell membrane</keyword>
<protein>
    <submittedName>
        <fullName evidence="9">UDP-N-acetylmuramyl pentapeptide phosphotransferase/UDP-N-acetylglucosamine-1-phosphate transferase</fullName>
    </submittedName>
</protein>
<dbReference type="InterPro" id="IPR000715">
    <property type="entry name" value="Glycosyl_transferase_4"/>
</dbReference>
<proteinExistence type="predicted"/>
<feature type="transmembrane region" description="Helical" evidence="8">
    <location>
        <begin position="327"/>
        <end position="345"/>
    </location>
</feature>
<dbReference type="GO" id="GO:0046872">
    <property type="term" value="F:metal ion binding"/>
    <property type="evidence" value="ECO:0007669"/>
    <property type="project" value="UniProtKB-KW"/>
</dbReference>
<evidence type="ECO:0000256" key="6">
    <source>
        <dbReference type="ARBA" id="ARBA00023136"/>
    </source>
</evidence>
<keyword evidence="6 8" id="KW-0472">Membrane</keyword>
<organism evidence="9 10">
    <name type="scientific">Prevotella communis</name>
    <dbReference type="NCBI Taxonomy" id="2913614"/>
    <lineage>
        <taxon>Bacteria</taxon>
        <taxon>Pseudomonadati</taxon>
        <taxon>Bacteroidota</taxon>
        <taxon>Bacteroidia</taxon>
        <taxon>Bacteroidales</taxon>
        <taxon>Prevotellaceae</taxon>
        <taxon>Prevotella</taxon>
    </lineage>
</organism>
<feature type="binding site" evidence="7">
    <location>
        <position position="146"/>
    </location>
    <ligand>
        <name>Mg(2+)</name>
        <dbReference type="ChEBI" id="CHEBI:18420"/>
    </ligand>
</feature>
<feature type="transmembrane region" description="Helical" evidence="8">
    <location>
        <begin position="124"/>
        <end position="145"/>
    </location>
</feature>
<feature type="transmembrane region" description="Helical" evidence="8">
    <location>
        <begin position="197"/>
        <end position="215"/>
    </location>
</feature>
<dbReference type="GO" id="GO:0044038">
    <property type="term" value="P:cell wall macromolecule biosynthetic process"/>
    <property type="evidence" value="ECO:0007669"/>
    <property type="project" value="TreeGrafter"/>
</dbReference>
<evidence type="ECO:0000313" key="10">
    <source>
        <dbReference type="Proteomes" id="UP000199134"/>
    </source>
</evidence>
<evidence type="ECO:0000256" key="2">
    <source>
        <dbReference type="ARBA" id="ARBA00022475"/>
    </source>
</evidence>
<dbReference type="Pfam" id="PF00953">
    <property type="entry name" value="Glycos_transf_4"/>
    <property type="match status" value="1"/>
</dbReference>
<dbReference type="GO" id="GO:0005886">
    <property type="term" value="C:plasma membrane"/>
    <property type="evidence" value="ECO:0007669"/>
    <property type="project" value="UniProtKB-SubCell"/>
</dbReference>
<evidence type="ECO:0000256" key="4">
    <source>
        <dbReference type="ARBA" id="ARBA00022692"/>
    </source>
</evidence>
<feature type="binding site" evidence="7">
    <location>
        <position position="227"/>
    </location>
    <ligand>
        <name>Mg(2+)</name>
        <dbReference type="ChEBI" id="CHEBI:18420"/>
    </ligand>
</feature>
<feature type="transmembrane region" description="Helical" evidence="8">
    <location>
        <begin position="39"/>
        <end position="58"/>
    </location>
</feature>
<dbReference type="EMBL" id="FNIW01000024">
    <property type="protein sequence ID" value="SDO52120.1"/>
    <property type="molecule type" value="Genomic_DNA"/>
</dbReference>
<evidence type="ECO:0000313" key="9">
    <source>
        <dbReference type="EMBL" id="SDO52120.1"/>
    </source>
</evidence>
<name>A0A1H0K8R4_9BACT</name>
<keyword evidence="7" id="KW-0479">Metal-binding</keyword>
<evidence type="ECO:0000256" key="5">
    <source>
        <dbReference type="ARBA" id="ARBA00022989"/>
    </source>
</evidence>
<dbReference type="AlphaFoldDB" id="A0A1H0K8R4"/>
<dbReference type="CDD" id="cd06854">
    <property type="entry name" value="GT_WbpL_WbcO_like"/>
    <property type="match status" value="1"/>
</dbReference>
<dbReference type="PANTHER" id="PTHR22926:SF3">
    <property type="entry name" value="UNDECAPRENYL-PHOSPHATE ALPHA-N-ACETYLGLUCOSAMINYL 1-PHOSPHATE TRANSFERASE"/>
    <property type="match status" value="1"/>
</dbReference>
<evidence type="ECO:0000256" key="8">
    <source>
        <dbReference type="SAM" id="Phobius"/>
    </source>
</evidence>
<comment type="subcellular location">
    <subcellularLocation>
        <location evidence="1">Cell membrane</location>
        <topology evidence="1">Multi-pass membrane protein</topology>
    </subcellularLocation>
</comment>
<comment type="caution">
    <text evidence="9">The sequence shown here is derived from an EMBL/GenBank/DDBJ whole genome shotgun (WGS) entry which is preliminary data.</text>
</comment>
<evidence type="ECO:0000256" key="7">
    <source>
        <dbReference type="PIRSR" id="PIRSR600715-1"/>
    </source>
</evidence>
<dbReference type="GO" id="GO:0071555">
    <property type="term" value="P:cell wall organization"/>
    <property type="evidence" value="ECO:0007669"/>
    <property type="project" value="TreeGrafter"/>
</dbReference>
<sequence>MTYIIIAVLLLAAELIYFRIADKCNIIDKPNERSSHSTIVLRGGGIIFAISMIVWFLWQAFQVPSIRFQEYLPFMVGLILIAGVSFWDDVKSLPDRIRLVAQFLAMGLAAWGMIQGSELMALEWYWLVLIGIAALIVFVGATNIINFMDGINGITAGYSLAVLVPMLMVNGSMFNVQGSLLSKVAEPSASVQEFIEPSYLIVAIIGVLVFCLFNFRPKGKAKCFAGDVGSIGIAFIMLFAIGKLIVQTGDVTYLILLLVYGVDGCLTIIHRIMLHENLGEAHRKHVFQLMANELKIGHVKVTLLYMAMQLAVSLGFIYLIPNTVAAHWGYFVGAILVLAVAYVLFKKKYYYLHEEYLASLRKQ</sequence>
<dbReference type="GO" id="GO:0016780">
    <property type="term" value="F:phosphotransferase activity, for other substituted phosphate groups"/>
    <property type="evidence" value="ECO:0007669"/>
    <property type="project" value="InterPro"/>
</dbReference>
<feature type="transmembrane region" description="Helical" evidence="8">
    <location>
        <begin position="227"/>
        <end position="246"/>
    </location>
</feature>
<dbReference type="GO" id="GO:0009103">
    <property type="term" value="P:lipopolysaccharide biosynthetic process"/>
    <property type="evidence" value="ECO:0007669"/>
    <property type="project" value="TreeGrafter"/>
</dbReference>
<feature type="transmembrane region" description="Helical" evidence="8">
    <location>
        <begin position="157"/>
        <end position="177"/>
    </location>
</feature>
<keyword evidence="5 8" id="KW-1133">Transmembrane helix</keyword>
<feature type="transmembrane region" description="Helical" evidence="8">
    <location>
        <begin position="99"/>
        <end position="118"/>
    </location>
</feature>
<feature type="transmembrane region" description="Helical" evidence="8">
    <location>
        <begin position="252"/>
        <end position="274"/>
    </location>
</feature>
<feature type="transmembrane region" description="Helical" evidence="8">
    <location>
        <begin position="303"/>
        <end position="321"/>
    </location>
</feature>
<reference evidence="10" key="1">
    <citation type="submission" date="2016-10" db="EMBL/GenBank/DDBJ databases">
        <authorList>
            <person name="de Groot N.N."/>
        </authorList>
    </citation>
    <scope>NUCLEOTIDE SEQUENCE [LARGE SCALE GENOMIC DNA]</scope>
    <source>
        <strain evidence="10">BP1-145</strain>
    </source>
</reference>
<keyword evidence="4 8" id="KW-0812">Transmembrane</keyword>
<keyword evidence="3" id="KW-0808">Transferase</keyword>
<evidence type="ECO:0000256" key="1">
    <source>
        <dbReference type="ARBA" id="ARBA00004651"/>
    </source>
</evidence>
<keyword evidence="7" id="KW-0460">Magnesium</keyword>
<dbReference type="PANTHER" id="PTHR22926">
    <property type="entry name" value="PHOSPHO-N-ACETYLMURAMOYL-PENTAPEPTIDE-TRANSFERASE"/>
    <property type="match status" value="1"/>
</dbReference>
<feature type="transmembrane region" description="Helical" evidence="8">
    <location>
        <begin position="70"/>
        <end position="87"/>
    </location>
</feature>
<gene>
    <name evidence="9" type="ORF">SAMN04487900_1246</name>
</gene>
<dbReference type="Proteomes" id="UP000199134">
    <property type="component" value="Unassembled WGS sequence"/>
</dbReference>
<comment type="cofactor">
    <cofactor evidence="7">
        <name>Mg(2+)</name>
        <dbReference type="ChEBI" id="CHEBI:18420"/>
    </cofactor>
</comment>